<organism evidence="2 3">
    <name type="scientific">Mycobacterium gordonae</name>
    <dbReference type="NCBI Taxonomy" id="1778"/>
    <lineage>
        <taxon>Bacteria</taxon>
        <taxon>Bacillati</taxon>
        <taxon>Actinomycetota</taxon>
        <taxon>Actinomycetes</taxon>
        <taxon>Mycobacteriales</taxon>
        <taxon>Mycobacteriaceae</taxon>
        <taxon>Mycobacterium</taxon>
    </lineage>
</organism>
<comment type="caution">
    <text evidence="2">The sequence shown here is derived from an EMBL/GenBank/DDBJ whole genome shotgun (WGS) entry which is preliminary data.</text>
</comment>
<feature type="compositionally biased region" description="Low complexity" evidence="1">
    <location>
        <begin position="118"/>
        <end position="131"/>
    </location>
</feature>
<reference evidence="2 3" key="1">
    <citation type="submission" date="2015-10" db="EMBL/GenBank/DDBJ databases">
        <title>Mycobacterium gordonae draft genome assembly.</title>
        <authorList>
            <person name="Ustinova V."/>
            <person name="Smirnova T."/>
            <person name="Blagodatskikh K."/>
            <person name="Varlamov D."/>
            <person name="Larionova E."/>
            <person name="Chernousova L."/>
        </authorList>
    </citation>
    <scope>NUCLEOTIDE SEQUENCE [LARGE SCALE GENOMIC DNA]</scope>
    <source>
        <strain evidence="2 3">CTRI 14-8773</strain>
    </source>
</reference>
<proteinExistence type="predicted"/>
<feature type="compositionally biased region" description="Basic residues" evidence="1">
    <location>
        <begin position="51"/>
        <end position="62"/>
    </location>
</feature>
<dbReference type="Proteomes" id="UP000051677">
    <property type="component" value="Unassembled WGS sequence"/>
</dbReference>
<protein>
    <submittedName>
        <fullName evidence="2">Nucleoid-structuring protein H-NS</fullName>
    </submittedName>
</protein>
<feature type="compositionally biased region" description="Basic and acidic residues" evidence="1">
    <location>
        <begin position="1"/>
        <end position="10"/>
    </location>
</feature>
<dbReference type="STRING" id="1778.A9W97_17990"/>
<gene>
    <name evidence="2" type="ORF">AO501_16850</name>
</gene>
<accession>A0A0Q2XG38</accession>
<feature type="compositionally biased region" description="Low complexity" evidence="1">
    <location>
        <begin position="98"/>
        <end position="108"/>
    </location>
</feature>
<feature type="compositionally biased region" description="Low complexity" evidence="1">
    <location>
        <begin position="39"/>
        <end position="50"/>
    </location>
</feature>
<dbReference type="EMBL" id="LKTM01000036">
    <property type="protein sequence ID" value="KQH80188.1"/>
    <property type="molecule type" value="Genomic_DNA"/>
</dbReference>
<evidence type="ECO:0000313" key="2">
    <source>
        <dbReference type="EMBL" id="KQH80188.1"/>
    </source>
</evidence>
<evidence type="ECO:0000256" key="1">
    <source>
        <dbReference type="SAM" id="MobiDB-lite"/>
    </source>
</evidence>
<name>A0A0Q2XG38_MYCGO</name>
<feature type="compositionally biased region" description="Low complexity" evidence="1">
    <location>
        <begin position="16"/>
        <end position="31"/>
    </location>
</feature>
<dbReference type="RefSeq" id="WP_055576936.1">
    <property type="nucleotide sequence ID" value="NZ_LKTM01000036.1"/>
</dbReference>
<evidence type="ECO:0000313" key="3">
    <source>
        <dbReference type="Proteomes" id="UP000051677"/>
    </source>
</evidence>
<dbReference type="AlphaFoldDB" id="A0A0Q2XG38"/>
<sequence>MADPQDRPESEPQSGPPAKKAPAKKATAAKAPAKKAPAKKAATGGGPAKVPAKKAPAKKAPAKKVPAKEAQPAPKLVEQPAEAPADLQQRAETNGQLAAAKDAAAQAKSTVEKAENALPLEPSESSPLQSPGPWLVAITLSLLAMLLVRQLRRR</sequence>
<feature type="region of interest" description="Disordered" evidence="1">
    <location>
        <begin position="1"/>
        <end position="131"/>
    </location>
</feature>